<keyword evidence="14" id="KW-1185">Reference proteome</keyword>
<evidence type="ECO:0000256" key="4">
    <source>
        <dbReference type="ARBA" id="ARBA00022448"/>
    </source>
</evidence>
<dbReference type="GO" id="GO:0005739">
    <property type="term" value="C:mitochondrion"/>
    <property type="evidence" value="ECO:0007669"/>
    <property type="project" value="TreeGrafter"/>
</dbReference>
<comment type="subcellular location">
    <subcellularLocation>
        <location evidence="2">Membrane</location>
    </subcellularLocation>
</comment>
<dbReference type="GO" id="GO:0046872">
    <property type="term" value="F:metal ion binding"/>
    <property type="evidence" value="ECO:0007669"/>
    <property type="project" value="UniProtKB-KW"/>
</dbReference>
<evidence type="ECO:0000256" key="5">
    <source>
        <dbReference type="ARBA" id="ARBA00022660"/>
    </source>
</evidence>
<protein>
    <recommendedName>
        <fullName evidence="15">Alternative oxidase</fullName>
    </recommendedName>
</protein>
<dbReference type="Pfam" id="PF01786">
    <property type="entry name" value="AOX"/>
    <property type="match status" value="1"/>
</dbReference>
<evidence type="ECO:0008006" key="15">
    <source>
        <dbReference type="Google" id="ProtNLM"/>
    </source>
</evidence>
<evidence type="ECO:0000313" key="13">
    <source>
        <dbReference type="EMBL" id="KAJ8613541.1"/>
    </source>
</evidence>
<dbReference type="InterPro" id="IPR038659">
    <property type="entry name" value="AOX_sf"/>
</dbReference>
<keyword evidence="6" id="KW-0812">Transmembrane</keyword>
<dbReference type="Proteomes" id="UP001230188">
    <property type="component" value="Unassembled WGS sequence"/>
</dbReference>
<comment type="cofactor">
    <cofactor evidence="1">
        <name>Fe cation</name>
        <dbReference type="ChEBI" id="CHEBI:24875"/>
    </cofactor>
</comment>
<evidence type="ECO:0000256" key="8">
    <source>
        <dbReference type="ARBA" id="ARBA00022982"/>
    </source>
</evidence>
<dbReference type="PANTHER" id="PTHR31803">
    <property type="entry name" value="ALTERNATIVE OXIDASE"/>
    <property type="match status" value="1"/>
</dbReference>
<evidence type="ECO:0000256" key="7">
    <source>
        <dbReference type="ARBA" id="ARBA00022723"/>
    </source>
</evidence>
<keyword evidence="8" id="KW-0249">Electron transport</keyword>
<comment type="similarity">
    <text evidence="3">Belongs to the alternative oxidase family.</text>
</comment>
<evidence type="ECO:0000256" key="6">
    <source>
        <dbReference type="ARBA" id="ARBA00022692"/>
    </source>
</evidence>
<keyword evidence="4" id="KW-0813">Transport</keyword>
<evidence type="ECO:0000256" key="1">
    <source>
        <dbReference type="ARBA" id="ARBA00001962"/>
    </source>
</evidence>
<name>A0AAD7XRN4_9STRA</name>
<keyword evidence="11" id="KW-0408">Iron</keyword>
<dbReference type="AlphaFoldDB" id="A0AAD7XRN4"/>
<dbReference type="EMBL" id="JAQMWT010000028">
    <property type="protein sequence ID" value="KAJ8613541.1"/>
    <property type="molecule type" value="Genomic_DNA"/>
</dbReference>
<dbReference type="PANTHER" id="PTHR31803:SF3">
    <property type="entry name" value="ALTERNATIVE OXIDASE"/>
    <property type="match status" value="1"/>
</dbReference>
<keyword evidence="10" id="KW-0560">Oxidoreductase</keyword>
<comment type="caution">
    <text evidence="13">The sequence shown here is derived from an EMBL/GenBank/DDBJ whole genome shotgun (WGS) entry which is preliminary data.</text>
</comment>
<evidence type="ECO:0000313" key="14">
    <source>
        <dbReference type="Proteomes" id="UP001230188"/>
    </source>
</evidence>
<evidence type="ECO:0000256" key="11">
    <source>
        <dbReference type="ARBA" id="ARBA00023004"/>
    </source>
</evidence>
<proteinExistence type="inferred from homology"/>
<keyword evidence="7" id="KW-0479">Metal-binding</keyword>
<evidence type="ECO:0000256" key="3">
    <source>
        <dbReference type="ARBA" id="ARBA00008388"/>
    </source>
</evidence>
<dbReference type="Gene3D" id="1.20.1260.140">
    <property type="entry name" value="Alternative oxidase"/>
    <property type="match status" value="1"/>
</dbReference>
<sequence length="235" mass="26419">MKVLYNGFNFVTGYDAENPSTTSVAWRLIILESFAGVPGFVAGGMRHFYSLRTLQRDHGAIFTFLEEGENERMHLLVCLKMFEASLATRWLVTAAQLTMGPILTATYLVNPGALHRFVGYLEETAVETYGNLIEKAETPGTKLYEAWKDLPAPAIAITYWKLQSDATWIDTLKHIRADEAHHRDVNHTFATLPHNADNPFIKDHIKDFDRAAAHRVQAALLSSDTDKTRFPPLAT</sequence>
<organism evidence="13 14">
    <name type="scientific">Chrysophaeum taylorii</name>
    <dbReference type="NCBI Taxonomy" id="2483200"/>
    <lineage>
        <taxon>Eukaryota</taxon>
        <taxon>Sar</taxon>
        <taxon>Stramenopiles</taxon>
        <taxon>Ochrophyta</taxon>
        <taxon>Pelagophyceae</taxon>
        <taxon>Pelagomonadales</taxon>
        <taxon>Pelagomonadaceae</taxon>
        <taxon>Chrysophaeum</taxon>
    </lineage>
</organism>
<evidence type="ECO:0000256" key="9">
    <source>
        <dbReference type="ARBA" id="ARBA00022989"/>
    </source>
</evidence>
<dbReference type="InterPro" id="IPR002680">
    <property type="entry name" value="AOX"/>
</dbReference>
<evidence type="ECO:0000256" key="10">
    <source>
        <dbReference type="ARBA" id="ARBA00023002"/>
    </source>
</evidence>
<keyword evidence="12" id="KW-0472">Membrane</keyword>
<evidence type="ECO:0000256" key="12">
    <source>
        <dbReference type="ARBA" id="ARBA00023136"/>
    </source>
</evidence>
<dbReference type="GO" id="GO:0016020">
    <property type="term" value="C:membrane"/>
    <property type="evidence" value="ECO:0007669"/>
    <property type="project" value="UniProtKB-SubCell"/>
</dbReference>
<dbReference type="GO" id="GO:0009916">
    <property type="term" value="F:alternative oxidase activity"/>
    <property type="evidence" value="ECO:0007669"/>
    <property type="project" value="InterPro"/>
</dbReference>
<keyword evidence="9" id="KW-1133">Transmembrane helix</keyword>
<evidence type="ECO:0000256" key="2">
    <source>
        <dbReference type="ARBA" id="ARBA00004370"/>
    </source>
</evidence>
<keyword evidence="5" id="KW-0679">Respiratory chain</keyword>
<reference evidence="13" key="1">
    <citation type="submission" date="2023-01" db="EMBL/GenBank/DDBJ databases">
        <title>Metagenome sequencing of chrysophaentin producing Chrysophaeum taylorii.</title>
        <authorList>
            <person name="Davison J."/>
            <person name="Bewley C."/>
        </authorList>
    </citation>
    <scope>NUCLEOTIDE SEQUENCE</scope>
    <source>
        <strain evidence="13">NIES-1699</strain>
    </source>
</reference>
<dbReference type="GO" id="GO:0010230">
    <property type="term" value="P:alternative respiration"/>
    <property type="evidence" value="ECO:0007669"/>
    <property type="project" value="TreeGrafter"/>
</dbReference>
<accession>A0AAD7XRN4</accession>
<gene>
    <name evidence="13" type="ORF">CTAYLR_002163</name>
</gene>